<dbReference type="GO" id="GO:0004315">
    <property type="term" value="F:3-oxoacyl-[acyl-carrier-protein] synthase activity"/>
    <property type="evidence" value="ECO:0007669"/>
    <property type="project" value="InterPro"/>
</dbReference>
<dbReference type="SUPFAM" id="SSF53901">
    <property type="entry name" value="Thiolase-like"/>
    <property type="match status" value="1"/>
</dbReference>
<feature type="domain" description="Beta-ketoacyl-[acyl-carrier-protein] synthase III N-terminal" evidence="2">
    <location>
        <begin position="115"/>
        <end position="176"/>
    </location>
</feature>
<accession>A0A919GLQ3</accession>
<reference evidence="3" key="2">
    <citation type="submission" date="2020-09" db="EMBL/GenBank/DDBJ databases">
        <authorList>
            <person name="Sun Q."/>
            <person name="Ohkuma M."/>
        </authorList>
    </citation>
    <scope>NUCLEOTIDE SEQUENCE</scope>
    <source>
        <strain evidence="3">JCM 5069</strain>
    </source>
</reference>
<dbReference type="Proteomes" id="UP000603708">
    <property type="component" value="Unassembled WGS sequence"/>
</dbReference>
<gene>
    <name evidence="3" type="ORF">GCM10018793_60340</name>
</gene>
<dbReference type="GO" id="GO:0006633">
    <property type="term" value="P:fatty acid biosynthetic process"/>
    <property type="evidence" value="ECO:0007669"/>
    <property type="project" value="InterPro"/>
</dbReference>
<reference evidence="3" key="1">
    <citation type="journal article" date="2014" name="Int. J. Syst. Evol. Microbiol.">
        <title>Complete genome sequence of Corynebacterium casei LMG S-19264T (=DSM 44701T), isolated from a smear-ripened cheese.</title>
        <authorList>
            <consortium name="US DOE Joint Genome Institute (JGI-PGF)"/>
            <person name="Walter F."/>
            <person name="Albersmeier A."/>
            <person name="Kalinowski J."/>
            <person name="Ruckert C."/>
        </authorList>
    </citation>
    <scope>NUCLEOTIDE SEQUENCE</scope>
    <source>
        <strain evidence="3">JCM 5069</strain>
    </source>
</reference>
<name>A0A919GLQ3_9ACTN</name>
<dbReference type="AlphaFoldDB" id="A0A919GLQ3"/>
<evidence type="ECO:0000256" key="1">
    <source>
        <dbReference type="ARBA" id="ARBA00022490"/>
    </source>
</evidence>
<dbReference type="Pfam" id="PF08545">
    <property type="entry name" value="ACP_syn_III"/>
    <property type="match status" value="1"/>
</dbReference>
<comment type="caution">
    <text evidence="3">The sequence shown here is derived from an EMBL/GenBank/DDBJ whole genome shotgun (WGS) entry which is preliminary data.</text>
</comment>
<dbReference type="RefSeq" id="WP_189937521.1">
    <property type="nucleotide sequence ID" value="NZ_BNCD01000024.1"/>
</dbReference>
<keyword evidence="1" id="KW-0963">Cytoplasm</keyword>
<dbReference type="Gene3D" id="3.40.47.10">
    <property type="match status" value="2"/>
</dbReference>
<dbReference type="InterPro" id="IPR013751">
    <property type="entry name" value="ACP_syn_III_N"/>
</dbReference>
<organism evidence="3 4">
    <name type="scientific">Streptomyces sulfonofaciens</name>
    <dbReference type="NCBI Taxonomy" id="68272"/>
    <lineage>
        <taxon>Bacteria</taxon>
        <taxon>Bacillati</taxon>
        <taxon>Actinomycetota</taxon>
        <taxon>Actinomycetes</taxon>
        <taxon>Kitasatosporales</taxon>
        <taxon>Streptomycetaceae</taxon>
        <taxon>Streptomyces</taxon>
    </lineage>
</organism>
<evidence type="ECO:0000313" key="4">
    <source>
        <dbReference type="Proteomes" id="UP000603708"/>
    </source>
</evidence>
<proteinExistence type="predicted"/>
<evidence type="ECO:0000259" key="2">
    <source>
        <dbReference type="Pfam" id="PF08545"/>
    </source>
</evidence>
<dbReference type="InterPro" id="IPR016039">
    <property type="entry name" value="Thiolase-like"/>
</dbReference>
<sequence length="321" mass="32680">MTAAPPAPGAYVTGCAAALGTRRAKVAELPAYAHEPPRAGARFGEYREADGTLLDLLRPALAEALDAAGTDPATVDTVLLATESLPRGDASATAVAGLLDDLGMSRAYPLTLGLADCSTATAALETAAALVRSGSARAVAVLSGDLVETVLPGGRVIMGGSAVAGDGAAAALVCGERRGWEVAGGARRVSHDLLSYGLPGQDPPVRGSAVHRMRAQLAVYRELFADLWSATGLSPREVAAVLPSNMAADTLEILLGEAGFAPEQIYQDNVARIGHCLGSDPLINLVDRTESGATRSAYPVVVLLGSSAAHLAAVLLRAVED</sequence>
<keyword evidence="4" id="KW-1185">Reference proteome</keyword>
<protein>
    <recommendedName>
        <fullName evidence="2">Beta-ketoacyl-[acyl-carrier-protein] synthase III N-terminal domain-containing protein</fullName>
    </recommendedName>
</protein>
<evidence type="ECO:0000313" key="3">
    <source>
        <dbReference type="EMBL" id="GHH86843.1"/>
    </source>
</evidence>
<dbReference type="EMBL" id="BNCD01000024">
    <property type="protein sequence ID" value="GHH86843.1"/>
    <property type="molecule type" value="Genomic_DNA"/>
</dbReference>